<dbReference type="Proteomes" id="UP000325787">
    <property type="component" value="Chromosome"/>
</dbReference>
<proteinExistence type="predicted"/>
<dbReference type="EMBL" id="CP034550">
    <property type="protein sequence ID" value="QFZ16947.1"/>
    <property type="molecule type" value="Genomic_DNA"/>
</dbReference>
<dbReference type="OrthoDB" id="3689934at2"/>
<evidence type="ECO:0000313" key="1">
    <source>
        <dbReference type="EMBL" id="QFZ16947.1"/>
    </source>
</evidence>
<organism evidence="1 2">
    <name type="scientific">Saccharothrix syringae</name>
    <name type="common">Nocardiopsis syringae</name>
    <dbReference type="NCBI Taxonomy" id="103733"/>
    <lineage>
        <taxon>Bacteria</taxon>
        <taxon>Bacillati</taxon>
        <taxon>Actinomycetota</taxon>
        <taxon>Actinomycetes</taxon>
        <taxon>Pseudonocardiales</taxon>
        <taxon>Pseudonocardiaceae</taxon>
        <taxon>Saccharothrix</taxon>
    </lineage>
</organism>
<sequence>MRSDRNRSNGVRAREQTYLRSIAASLLGKLVTTATPQATPQRDSSLLVPYVTAWSAEESPTATDLVALPGNCGIAYRNEIAGDRDERGILLARARNARGHGKPRFGAVHAARQRHAMRNLLCQVCGTTADTNDEGTLWLLQDHRTDWPDWPNRMGCTEPPVCAGCATLSIRSCPALRKTHALVRVGHAPLAGVHGTLWVRSPIGALKSSHSVLVRFDDPLLPWVLASHLVRELQQTTLLT</sequence>
<name>A0A5Q0GSA9_SACSY</name>
<protein>
    <submittedName>
        <fullName evidence="1">Uncharacterized protein</fullName>
    </submittedName>
</protein>
<accession>A0A5Q0GSA9</accession>
<dbReference type="KEGG" id="ssyi:EKG83_05230"/>
<dbReference type="AlphaFoldDB" id="A0A5Q0GSA9"/>
<reference evidence="2" key="1">
    <citation type="journal article" date="2021" name="Curr. Microbiol.">
        <title>Complete genome of nocamycin-producing strain Saccharothrix syringae NRRL B-16468 reveals the biosynthetic potential for secondary metabolites.</title>
        <authorList>
            <person name="Mo X."/>
            <person name="Yang S."/>
        </authorList>
    </citation>
    <scope>NUCLEOTIDE SEQUENCE [LARGE SCALE GENOMIC DNA]</scope>
    <source>
        <strain evidence="2">ATCC 51364 / DSM 43886 / JCM 6844 / KCTC 9398 / NBRC 14523 / NRRL B-16468 / INA 2240</strain>
    </source>
</reference>
<evidence type="ECO:0000313" key="2">
    <source>
        <dbReference type="Proteomes" id="UP000325787"/>
    </source>
</evidence>
<keyword evidence="2" id="KW-1185">Reference proteome</keyword>
<dbReference type="RefSeq" id="WP_153277890.1">
    <property type="nucleotide sequence ID" value="NZ_CP034550.1"/>
</dbReference>
<gene>
    <name evidence="1" type="ORF">EKG83_05230</name>
</gene>